<evidence type="ECO:0000313" key="2">
    <source>
        <dbReference type="Proteomes" id="UP001239111"/>
    </source>
</evidence>
<evidence type="ECO:0000313" key="1">
    <source>
        <dbReference type="EMBL" id="KAJ8684830.1"/>
    </source>
</evidence>
<accession>A0ACC2PN20</accession>
<protein>
    <submittedName>
        <fullName evidence="1">Uncharacterized protein</fullName>
    </submittedName>
</protein>
<reference evidence="1" key="1">
    <citation type="submission" date="2023-04" db="EMBL/GenBank/DDBJ databases">
        <title>A chromosome-level genome assembly of the parasitoid wasp Eretmocerus hayati.</title>
        <authorList>
            <person name="Zhong Y."/>
            <person name="Liu S."/>
            <person name="Liu Y."/>
        </authorList>
    </citation>
    <scope>NUCLEOTIDE SEQUENCE</scope>
    <source>
        <strain evidence="1">ZJU_SS_LIU_2023</strain>
    </source>
</reference>
<gene>
    <name evidence="1" type="ORF">QAD02_020623</name>
</gene>
<name>A0ACC2PN20_9HYME</name>
<dbReference type="EMBL" id="CM056741">
    <property type="protein sequence ID" value="KAJ8684830.1"/>
    <property type="molecule type" value="Genomic_DNA"/>
</dbReference>
<keyword evidence="2" id="KW-1185">Reference proteome</keyword>
<comment type="caution">
    <text evidence="1">The sequence shown here is derived from an EMBL/GenBank/DDBJ whole genome shotgun (WGS) entry which is preliminary data.</text>
</comment>
<organism evidence="1 2">
    <name type="scientific">Eretmocerus hayati</name>
    <dbReference type="NCBI Taxonomy" id="131215"/>
    <lineage>
        <taxon>Eukaryota</taxon>
        <taxon>Metazoa</taxon>
        <taxon>Ecdysozoa</taxon>
        <taxon>Arthropoda</taxon>
        <taxon>Hexapoda</taxon>
        <taxon>Insecta</taxon>
        <taxon>Pterygota</taxon>
        <taxon>Neoptera</taxon>
        <taxon>Endopterygota</taxon>
        <taxon>Hymenoptera</taxon>
        <taxon>Apocrita</taxon>
        <taxon>Proctotrupomorpha</taxon>
        <taxon>Chalcidoidea</taxon>
        <taxon>Aphelinidae</taxon>
        <taxon>Aphelininae</taxon>
        <taxon>Eretmocerus</taxon>
    </lineage>
</organism>
<sequence length="156" mass="18294">MLPSFADLMSTGMLYTSRDEFHAGKLKENSSATLGEFHTIRRSNVRIFTARLQNYIECKQTDAKSREEKNRGWENLVEAFNSITTGIPRTEKNLRNLWDKLKKKARKADKTHKKETVKTVAEFWDKIWICEISTCSRFCYLALTRIVWFIHALDEV</sequence>
<dbReference type="Proteomes" id="UP001239111">
    <property type="component" value="Chromosome 1"/>
</dbReference>
<proteinExistence type="predicted"/>